<protein>
    <submittedName>
        <fullName evidence="3">Uncharacterized protein</fullName>
    </submittedName>
</protein>
<reference evidence="3 4" key="1">
    <citation type="submission" date="2024-04" db="EMBL/GenBank/DDBJ databases">
        <authorList>
            <person name="Waldvogel A.-M."/>
            <person name="Schoenle A."/>
        </authorList>
    </citation>
    <scope>NUCLEOTIDE SEQUENCE [LARGE SCALE GENOMIC DNA]</scope>
</reference>
<keyword evidence="4" id="KW-1185">Reference proteome</keyword>
<evidence type="ECO:0000256" key="1">
    <source>
        <dbReference type="SAM" id="Coils"/>
    </source>
</evidence>
<gene>
    <name evidence="3" type="ORF">KC01_LOCUS30343</name>
</gene>
<accession>A0AAV2LN27</accession>
<organism evidence="3 4">
    <name type="scientific">Knipowitschia caucasica</name>
    <name type="common">Caucasian dwarf goby</name>
    <name type="synonym">Pomatoschistus caucasicus</name>
    <dbReference type="NCBI Taxonomy" id="637954"/>
    <lineage>
        <taxon>Eukaryota</taxon>
        <taxon>Metazoa</taxon>
        <taxon>Chordata</taxon>
        <taxon>Craniata</taxon>
        <taxon>Vertebrata</taxon>
        <taxon>Euteleostomi</taxon>
        <taxon>Actinopterygii</taxon>
        <taxon>Neopterygii</taxon>
        <taxon>Teleostei</taxon>
        <taxon>Neoteleostei</taxon>
        <taxon>Acanthomorphata</taxon>
        <taxon>Gobiaria</taxon>
        <taxon>Gobiiformes</taxon>
        <taxon>Gobioidei</taxon>
        <taxon>Gobiidae</taxon>
        <taxon>Gobiinae</taxon>
        <taxon>Knipowitschia</taxon>
    </lineage>
</organism>
<dbReference type="AlphaFoldDB" id="A0AAV2LN27"/>
<feature type="compositionally biased region" description="Polar residues" evidence="2">
    <location>
        <begin position="11"/>
        <end position="22"/>
    </location>
</feature>
<evidence type="ECO:0000256" key="2">
    <source>
        <dbReference type="SAM" id="MobiDB-lite"/>
    </source>
</evidence>
<sequence length="159" mass="17481">MRRSSRKGGNKQLSQTQKSIASYTVGKDKMADVDSPQSLETAAVSTLDLAILRHELQSHRDDIKMDIGTQILDLKEDISSLRNDARADIKTLREELTGELAKLSNKQAEATQQMEDMGNTLSDTIDSRRIGAQPAAYDQEMQDSKKNAQTSQTGAGDVI</sequence>
<dbReference type="Proteomes" id="UP001497482">
    <property type="component" value="Chromosome 3"/>
</dbReference>
<name>A0AAV2LN27_KNICA</name>
<feature type="region of interest" description="Disordered" evidence="2">
    <location>
        <begin position="127"/>
        <end position="159"/>
    </location>
</feature>
<proteinExistence type="predicted"/>
<keyword evidence="1" id="KW-0175">Coiled coil</keyword>
<feature type="region of interest" description="Disordered" evidence="2">
    <location>
        <begin position="1"/>
        <end position="36"/>
    </location>
</feature>
<feature type="coiled-coil region" evidence="1">
    <location>
        <begin position="75"/>
        <end position="120"/>
    </location>
</feature>
<evidence type="ECO:0000313" key="3">
    <source>
        <dbReference type="EMBL" id="CAL1602588.1"/>
    </source>
</evidence>
<feature type="compositionally biased region" description="Polar residues" evidence="2">
    <location>
        <begin position="147"/>
        <end position="159"/>
    </location>
</feature>
<dbReference type="EMBL" id="OZ035825">
    <property type="protein sequence ID" value="CAL1602588.1"/>
    <property type="molecule type" value="Genomic_DNA"/>
</dbReference>
<evidence type="ECO:0000313" key="4">
    <source>
        <dbReference type="Proteomes" id="UP001497482"/>
    </source>
</evidence>